<evidence type="ECO:0000313" key="11">
    <source>
        <dbReference type="EMBL" id="CAD7035482.1"/>
    </source>
</evidence>
<reference evidence="11 12" key="1">
    <citation type="submission" date="2020-11" db="EMBL/GenBank/DDBJ databases">
        <authorList>
            <person name="Lassalle F."/>
        </authorList>
    </citation>
    <scope>NUCLEOTIDE SEQUENCE [LARGE SCALE GENOMIC DNA]</scope>
    <source>
        <strain evidence="11 12">AB21</strain>
    </source>
</reference>
<dbReference type="Gene3D" id="3.20.20.20">
    <property type="entry name" value="Dihydropteroate synthase-like"/>
    <property type="match status" value="1"/>
</dbReference>
<evidence type="ECO:0000256" key="8">
    <source>
        <dbReference type="ARBA" id="ARBA00022909"/>
    </source>
</evidence>
<protein>
    <recommendedName>
        <fullName evidence="4 9">Dihydropteroate synthase</fullName>
        <shortName evidence="9">DHPS</shortName>
        <ecNumber evidence="4 9">2.5.1.15</ecNumber>
    </recommendedName>
    <alternativeName>
        <fullName evidence="9">Dihydropteroate pyrophosphorylase</fullName>
    </alternativeName>
</protein>
<keyword evidence="12" id="KW-1185">Reference proteome</keyword>
<dbReference type="PANTHER" id="PTHR20941:SF1">
    <property type="entry name" value="FOLIC ACID SYNTHESIS PROTEIN FOL1"/>
    <property type="match status" value="1"/>
</dbReference>
<comment type="pathway">
    <text evidence="3 9">Cofactor biosynthesis; tetrahydrofolate biosynthesis; 7,8-dihydrofolate from 2-amino-4-hydroxy-6-hydroxymethyl-7,8-dihydropteridine diphosphate and 4-aminobenzoate: step 1/2.</text>
</comment>
<gene>
    <name evidence="11" type="ORF">RHAB21_02403</name>
</gene>
<evidence type="ECO:0000256" key="2">
    <source>
        <dbReference type="ARBA" id="ARBA00001946"/>
    </source>
</evidence>
<comment type="function">
    <text evidence="9">Catalyzes the condensation of para-aminobenzoate (pABA) with 6-hydroxymethyl-7,8-dihydropterin diphosphate (DHPt-PP) to form 7,8-dihydropteroate (H2Pte), the immediate precursor of folate derivatives.</text>
</comment>
<feature type="domain" description="Pterin-binding" evidence="10">
    <location>
        <begin position="53"/>
        <end position="303"/>
    </location>
</feature>
<comment type="similarity">
    <text evidence="9">Belongs to the DHPS family.</text>
</comment>
<evidence type="ECO:0000313" key="12">
    <source>
        <dbReference type="Proteomes" id="UP000601041"/>
    </source>
</evidence>
<evidence type="ECO:0000256" key="9">
    <source>
        <dbReference type="RuleBase" id="RU361205"/>
    </source>
</evidence>
<dbReference type="InterPro" id="IPR000489">
    <property type="entry name" value="Pterin-binding_dom"/>
</dbReference>
<dbReference type="PROSITE" id="PS00793">
    <property type="entry name" value="DHPS_2"/>
    <property type="match status" value="1"/>
</dbReference>
<dbReference type="PANTHER" id="PTHR20941">
    <property type="entry name" value="FOLATE SYNTHESIS PROTEINS"/>
    <property type="match status" value="1"/>
</dbReference>
<evidence type="ECO:0000256" key="6">
    <source>
        <dbReference type="ARBA" id="ARBA00022723"/>
    </source>
</evidence>
<keyword evidence="5 9" id="KW-0808">Transferase</keyword>
<comment type="catalytic activity">
    <reaction evidence="1">
        <text>(7,8-dihydropterin-6-yl)methyl diphosphate + 4-aminobenzoate = 7,8-dihydropteroate + diphosphate</text>
        <dbReference type="Rhea" id="RHEA:19949"/>
        <dbReference type="ChEBI" id="CHEBI:17836"/>
        <dbReference type="ChEBI" id="CHEBI:17839"/>
        <dbReference type="ChEBI" id="CHEBI:33019"/>
        <dbReference type="ChEBI" id="CHEBI:72950"/>
        <dbReference type="EC" id="2.5.1.15"/>
    </reaction>
</comment>
<keyword evidence="6 9" id="KW-0479">Metal-binding</keyword>
<comment type="caution">
    <text evidence="11">The sequence shown here is derived from an EMBL/GenBank/DDBJ whole genome shotgun (WGS) entry which is preliminary data.</text>
</comment>
<proteinExistence type="inferred from homology"/>
<dbReference type="SUPFAM" id="SSF51717">
    <property type="entry name" value="Dihydropteroate synthetase-like"/>
    <property type="match status" value="1"/>
</dbReference>
<dbReference type="EC" id="2.5.1.15" evidence="4 9"/>
<dbReference type="InterPro" id="IPR011005">
    <property type="entry name" value="Dihydropteroate_synth-like_sf"/>
</dbReference>
<dbReference type="PROSITE" id="PS00792">
    <property type="entry name" value="DHPS_1"/>
    <property type="match status" value="1"/>
</dbReference>
<dbReference type="PROSITE" id="PS50972">
    <property type="entry name" value="PTERIN_BINDING"/>
    <property type="match status" value="1"/>
</dbReference>
<dbReference type="CDD" id="cd00739">
    <property type="entry name" value="DHPS"/>
    <property type="match status" value="1"/>
</dbReference>
<accession>A0ABN7JL50</accession>
<evidence type="ECO:0000256" key="3">
    <source>
        <dbReference type="ARBA" id="ARBA00004763"/>
    </source>
</evidence>
<dbReference type="NCBIfam" id="TIGR01496">
    <property type="entry name" value="DHPS"/>
    <property type="match status" value="1"/>
</dbReference>
<name>A0ABN7JL50_9HYPH</name>
<organism evidence="11 12">
    <name type="scientific">Pseudorhizobium halotolerans</name>
    <dbReference type="NCBI Taxonomy" id="1233081"/>
    <lineage>
        <taxon>Bacteria</taxon>
        <taxon>Pseudomonadati</taxon>
        <taxon>Pseudomonadota</taxon>
        <taxon>Alphaproteobacteria</taxon>
        <taxon>Hyphomicrobiales</taxon>
        <taxon>Rhizobiaceae</taxon>
        <taxon>Rhizobium/Agrobacterium group</taxon>
        <taxon>Pseudorhizobium</taxon>
    </lineage>
</organism>
<evidence type="ECO:0000256" key="5">
    <source>
        <dbReference type="ARBA" id="ARBA00022679"/>
    </source>
</evidence>
<evidence type="ECO:0000259" key="10">
    <source>
        <dbReference type="PROSITE" id="PS50972"/>
    </source>
</evidence>
<evidence type="ECO:0000256" key="1">
    <source>
        <dbReference type="ARBA" id="ARBA00000012"/>
    </source>
</evidence>
<dbReference type="Proteomes" id="UP000601041">
    <property type="component" value="Unassembled WGS sequence"/>
</dbReference>
<sequence length="318" mass="33526">MNLKGAWGIALGSATQRQKNLRYSRTDDAKPNIPVPKIWRVGRGRHLELANSGHIMAIINVTPDSFSDGGLHRSLELAVAHGLACVREGAAILDVGGESTRPGGAPVSAAEEQDRVLPVIERLTKETDALISVDTYRAETARLAMAAGAHIINDVHGLQREPAIASVAAATGAGLCIMHTGRGREGEIIDDVIADQHAFFKVSLAIAEAAGVASEAIVLDPGFGFAKDSDHNLQIVARFAELTEIGFPWLVGASRKRFIGAATGREIAADRDIGTAATTAILRLAGAAIFRVHNVAANRDALGIADALIRVHAEETLQ</sequence>
<keyword evidence="7 9" id="KW-0460">Magnesium</keyword>
<evidence type="ECO:0000256" key="4">
    <source>
        <dbReference type="ARBA" id="ARBA00012458"/>
    </source>
</evidence>
<comment type="cofactor">
    <cofactor evidence="2 9">
        <name>Mg(2+)</name>
        <dbReference type="ChEBI" id="CHEBI:18420"/>
    </cofactor>
</comment>
<dbReference type="Pfam" id="PF00809">
    <property type="entry name" value="Pterin_bind"/>
    <property type="match status" value="1"/>
</dbReference>
<dbReference type="InterPro" id="IPR006390">
    <property type="entry name" value="DHP_synth_dom"/>
</dbReference>
<dbReference type="EMBL" id="CABFWE030000005">
    <property type="protein sequence ID" value="CAD7035482.1"/>
    <property type="molecule type" value="Genomic_DNA"/>
</dbReference>
<dbReference type="InterPro" id="IPR045031">
    <property type="entry name" value="DHP_synth-like"/>
</dbReference>
<keyword evidence="8 9" id="KW-0289">Folate biosynthesis</keyword>
<evidence type="ECO:0000256" key="7">
    <source>
        <dbReference type="ARBA" id="ARBA00022842"/>
    </source>
</evidence>